<dbReference type="FunFam" id="3.40.50.2000:FF:000056">
    <property type="entry name" value="Glycosyltransferase"/>
    <property type="match status" value="1"/>
</dbReference>
<evidence type="ECO:0000256" key="2">
    <source>
        <dbReference type="ARBA" id="ARBA00022679"/>
    </source>
</evidence>
<dbReference type="EMBL" id="MF285069">
    <property type="protein sequence ID" value="AXL95244.1"/>
    <property type="molecule type" value="mRNA"/>
</dbReference>
<dbReference type="InterPro" id="IPR002213">
    <property type="entry name" value="UDP_glucos_trans"/>
</dbReference>
<accession>A0A3S7QI87</accession>
<dbReference type="AlphaFoldDB" id="A0A3S7QI87"/>
<protein>
    <recommendedName>
        <fullName evidence="4">Glycosyltransferase</fullName>
        <ecNumber evidence="4">2.4.1.-</ecNumber>
    </recommendedName>
</protein>
<dbReference type="EC" id="2.4.1.-" evidence="4"/>
<keyword evidence="2 3" id="KW-0808">Transferase</keyword>
<dbReference type="CDD" id="cd03784">
    <property type="entry name" value="GT1_Gtf-like"/>
    <property type="match status" value="1"/>
</dbReference>
<evidence type="ECO:0000256" key="3">
    <source>
        <dbReference type="RuleBase" id="RU003718"/>
    </source>
</evidence>
<organism evidence="5">
    <name type="scientific">Andrographis paniculata</name>
    <name type="common">Creat</name>
    <name type="synonym">Justicia paniculata</name>
    <dbReference type="NCBI Taxonomy" id="175694"/>
    <lineage>
        <taxon>Eukaryota</taxon>
        <taxon>Viridiplantae</taxon>
        <taxon>Streptophyta</taxon>
        <taxon>Embryophyta</taxon>
        <taxon>Tracheophyta</taxon>
        <taxon>Spermatophyta</taxon>
        <taxon>Magnoliopsida</taxon>
        <taxon>eudicotyledons</taxon>
        <taxon>Gunneridae</taxon>
        <taxon>Pentapetalae</taxon>
        <taxon>asterids</taxon>
        <taxon>lamiids</taxon>
        <taxon>Lamiales</taxon>
        <taxon>Acanthaceae</taxon>
        <taxon>Acanthoideae</taxon>
        <taxon>Andrographideae</taxon>
        <taxon>Andrographis</taxon>
    </lineage>
</organism>
<dbReference type="SUPFAM" id="SSF53756">
    <property type="entry name" value="UDP-Glycosyltransferase/glycogen phosphorylase"/>
    <property type="match status" value="1"/>
</dbReference>
<dbReference type="GO" id="GO:0035251">
    <property type="term" value="F:UDP-glucosyltransferase activity"/>
    <property type="evidence" value="ECO:0007669"/>
    <property type="project" value="InterPro"/>
</dbReference>
<proteinExistence type="evidence at transcript level"/>
<comment type="similarity">
    <text evidence="1 3">Belongs to the UDP-glycosyltransferase family.</text>
</comment>
<name>A0A3S7QI87_ANDPA</name>
<dbReference type="Pfam" id="PF00201">
    <property type="entry name" value="UDPGT"/>
    <property type="match status" value="1"/>
</dbReference>
<evidence type="ECO:0000313" key="5">
    <source>
        <dbReference type="EMBL" id="AXL95244.1"/>
    </source>
</evidence>
<dbReference type="PANTHER" id="PTHR48048">
    <property type="entry name" value="GLYCOSYLTRANSFERASE"/>
    <property type="match status" value="1"/>
</dbReference>
<evidence type="ECO:0000256" key="1">
    <source>
        <dbReference type="ARBA" id="ARBA00009995"/>
    </source>
</evidence>
<evidence type="ECO:0000256" key="4">
    <source>
        <dbReference type="RuleBase" id="RU362057"/>
    </source>
</evidence>
<dbReference type="Gene3D" id="3.40.50.2000">
    <property type="entry name" value="Glycogen Phosphorylase B"/>
    <property type="match status" value="2"/>
</dbReference>
<sequence>MLPFAKFLANHRPSLPVVFISAVELPIVDDAPSITYRRLPPPATLPTSTSDPVALLFEIPRLSNPSLRQALLEISEKSTIGAVVIDFFCSAAFEVTTSLNIPTYFFASSGGFAHCAFLFAATIDETVDGDLADLNDFLEIPGCPPIHSSDFPKAQQFRKNNVYNHFVSAAVYAQKSPGVIVNSFEALENRAKEAMANDLLVPDAPTPPAYFVGPFLSEYSGGGDECLRWLDSQPTKSVVFLCFGRRGVISAEQLKLMAIGLENSGHRFLWTVRNPAGKGGGEPELEALLPEGFQERTKGRGHVISTWAPQRDVLSHESVGGFVTHCGMVSVMEAAAAGVPMIGWPLYAEQRMIRVFAVEEMKLALPLEEAPGGVVTAVELERRIKELMESTAGRALRRRAAEMKKSAEAATRENGSSVVALHRFITDVTMKKL</sequence>
<dbReference type="InterPro" id="IPR035595">
    <property type="entry name" value="UDP_glycos_trans_CS"/>
</dbReference>
<reference evidence="5" key="1">
    <citation type="journal article" date="2018" name="Plant J.">
        <title>The medicinal plant Andrographis paniculata genome provides insight into biosynthesis of the bioactive diterpenoid neoandrographolide.</title>
        <authorList>
            <person name="Sun W."/>
            <person name="Leng L."/>
            <person name="Yin Q."/>
            <person name="Xu M."/>
            <person name="Huang M."/>
            <person name="Xu Z."/>
            <person name="Zhang Y."/>
            <person name="Yao H."/>
            <person name="Wang C."/>
            <person name="Xiong C."/>
            <person name="Chen S."/>
            <person name="Jiang C."/>
            <person name="Xie N."/>
            <person name="Zheng X."/>
            <person name="Wang Y."/>
            <person name="Song C."/>
            <person name="Peters R.J."/>
            <person name="Chen S."/>
        </authorList>
    </citation>
    <scope>NUCLEOTIDE SEQUENCE</scope>
    <source>
        <strain evidence="5">CXL_150</strain>
    </source>
</reference>
<dbReference type="PROSITE" id="PS00375">
    <property type="entry name" value="UDPGT"/>
    <property type="match status" value="1"/>
</dbReference>
<dbReference type="InterPro" id="IPR050481">
    <property type="entry name" value="UDP-glycosyltransf_plant"/>
</dbReference>
<keyword evidence="3" id="KW-0328">Glycosyltransferase</keyword>
<dbReference type="PANTHER" id="PTHR48048:SF70">
    <property type="entry name" value="ISOFLAVONE 7-O-GLUCOSYLTRANSFERASE"/>
    <property type="match status" value="1"/>
</dbReference>